<protein>
    <submittedName>
        <fullName evidence="2">Uncharacterized protein</fullName>
    </submittedName>
</protein>
<reference evidence="2 3" key="1">
    <citation type="submission" date="2018-05" db="EMBL/GenBank/DDBJ databases">
        <title>Streptomyces venezuelae.</title>
        <authorList>
            <person name="Kim W."/>
            <person name="Lee N."/>
            <person name="Cho B.-K."/>
        </authorList>
    </citation>
    <scope>NUCLEOTIDE SEQUENCE [LARGE SCALE GENOMIC DNA]</scope>
    <source>
        <strain evidence="2 3">ATCC 21018</strain>
    </source>
</reference>
<accession>A0A5P2DI59</accession>
<gene>
    <name evidence="2" type="ORF">DEJ51_11545</name>
</gene>
<feature type="region of interest" description="Disordered" evidence="1">
    <location>
        <begin position="76"/>
        <end position="95"/>
    </location>
</feature>
<dbReference type="EMBL" id="CP029189">
    <property type="protein sequence ID" value="QES54782.1"/>
    <property type="molecule type" value="Genomic_DNA"/>
</dbReference>
<evidence type="ECO:0000313" key="3">
    <source>
        <dbReference type="Proteomes" id="UP000324101"/>
    </source>
</evidence>
<evidence type="ECO:0000256" key="1">
    <source>
        <dbReference type="SAM" id="MobiDB-lite"/>
    </source>
</evidence>
<dbReference type="OrthoDB" id="4262424at2"/>
<evidence type="ECO:0000313" key="2">
    <source>
        <dbReference type="EMBL" id="QES54782.1"/>
    </source>
</evidence>
<name>A0A5P2DI59_STRVZ</name>
<dbReference type="AlphaFoldDB" id="A0A5P2DI59"/>
<organism evidence="2 3">
    <name type="scientific">Streptomyces venezuelae</name>
    <dbReference type="NCBI Taxonomy" id="54571"/>
    <lineage>
        <taxon>Bacteria</taxon>
        <taxon>Bacillati</taxon>
        <taxon>Actinomycetota</taxon>
        <taxon>Actinomycetes</taxon>
        <taxon>Kitasatosporales</taxon>
        <taxon>Streptomycetaceae</taxon>
        <taxon>Streptomyces</taxon>
    </lineage>
</organism>
<sequence>MTRWNRFFLIVATVVLATAGAAVLLVGSLDFGPTDRFDPKARSALAGHWKSGNGGSMHIAENGDFSASNVGLDLSCSTTGDREQNPRMSGSGTWKFGGFPDEGPGFSIAFKPEGSDSDCTVWGVFGGNDASPEIRLLQDRTPEYYQRSASE</sequence>
<dbReference type="Proteomes" id="UP000324101">
    <property type="component" value="Chromosome"/>
</dbReference>
<proteinExistence type="predicted"/>
<dbReference type="RefSeq" id="WP_150257520.1">
    <property type="nucleotide sequence ID" value="NZ_CP029189.1"/>
</dbReference>